<comment type="subcellular location">
    <subcellularLocation>
        <location evidence="1 7">Cell membrane</location>
        <topology evidence="1 7">Multi-pass membrane protein</topology>
    </subcellularLocation>
</comment>
<keyword evidence="4 7" id="KW-0812">Transmembrane</keyword>
<dbReference type="PANTHER" id="PTHR30193:SF37">
    <property type="entry name" value="INNER MEMBRANE ABC TRANSPORTER PERMEASE PROTEIN YCJO"/>
    <property type="match status" value="1"/>
</dbReference>
<evidence type="ECO:0000256" key="7">
    <source>
        <dbReference type="RuleBase" id="RU363032"/>
    </source>
</evidence>
<sequence length="315" mass="34182">MVVDERVGSRESTGPAPARERRPRGGFRRTGLAWMFVTPFVVMFAVFWAGPLLVELGMSFTDMRSTDVRDPLGVNLVGIDNYLRLFDDELMRKAAVNTLIFVVTALPLTIALGLGAAVALNSGIARLPAAFFRLGYYLPYVTSIIGVAVAWRFLLEPDAGLVNQLLGAVGVDGPRWLADEDLALPVIIVMTAWRSFGFDMVVLLAALQGIPRELYEAAEVDGAGRWERFRSVTLPMLRPALLFCTVYSSIGFAQFMEEPLVMTRGGPAGATTSASLAIYNQFGSGNYGYAAAAASVLFTVIVALAVLQFRIGRSR</sequence>
<keyword evidence="6 7" id="KW-0472">Membrane</keyword>
<feature type="transmembrane region" description="Helical" evidence="7">
    <location>
        <begin position="182"/>
        <end position="207"/>
    </location>
</feature>
<evidence type="ECO:0000313" key="11">
    <source>
        <dbReference type="Proteomes" id="UP001501251"/>
    </source>
</evidence>
<accession>A0ABP8AQF4</accession>
<feature type="region of interest" description="Disordered" evidence="8">
    <location>
        <begin position="1"/>
        <end position="24"/>
    </location>
</feature>
<keyword evidence="11" id="KW-1185">Reference proteome</keyword>
<evidence type="ECO:0000256" key="6">
    <source>
        <dbReference type="ARBA" id="ARBA00023136"/>
    </source>
</evidence>
<dbReference type="Pfam" id="PF00528">
    <property type="entry name" value="BPD_transp_1"/>
    <property type="match status" value="1"/>
</dbReference>
<dbReference type="CDD" id="cd06261">
    <property type="entry name" value="TM_PBP2"/>
    <property type="match status" value="1"/>
</dbReference>
<feature type="transmembrane region" description="Helical" evidence="7">
    <location>
        <begin position="99"/>
        <end position="122"/>
    </location>
</feature>
<evidence type="ECO:0000256" key="8">
    <source>
        <dbReference type="SAM" id="MobiDB-lite"/>
    </source>
</evidence>
<evidence type="ECO:0000256" key="4">
    <source>
        <dbReference type="ARBA" id="ARBA00022692"/>
    </source>
</evidence>
<dbReference type="Gene3D" id="1.10.3720.10">
    <property type="entry name" value="MetI-like"/>
    <property type="match status" value="1"/>
</dbReference>
<feature type="transmembrane region" description="Helical" evidence="7">
    <location>
        <begin position="287"/>
        <end position="307"/>
    </location>
</feature>
<name>A0ABP8AQF4_9ACTN</name>
<dbReference type="Proteomes" id="UP001501251">
    <property type="component" value="Unassembled WGS sequence"/>
</dbReference>
<reference evidence="11" key="1">
    <citation type="journal article" date="2019" name="Int. J. Syst. Evol. Microbiol.">
        <title>The Global Catalogue of Microorganisms (GCM) 10K type strain sequencing project: providing services to taxonomists for standard genome sequencing and annotation.</title>
        <authorList>
            <consortium name="The Broad Institute Genomics Platform"/>
            <consortium name="The Broad Institute Genome Sequencing Center for Infectious Disease"/>
            <person name="Wu L."/>
            <person name="Ma J."/>
        </authorList>
    </citation>
    <scope>NUCLEOTIDE SEQUENCE [LARGE SCALE GENOMIC DNA]</scope>
    <source>
        <strain evidence="11">JCM 17388</strain>
    </source>
</reference>
<evidence type="ECO:0000259" key="9">
    <source>
        <dbReference type="PROSITE" id="PS50928"/>
    </source>
</evidence>
<keyword evidence="5 7" id="KW-1133">Transmembrane helix</keyword>
<evidence type="ECO:0000313" key="10">
    <source>
        <dbReference type="EMBL" id="GAA4187961.1"/>
    </source>
</evidence>
<evidence type="ECO:0000256" key="3">
    <source>
        <dbReference type="ARBA" id="ARBA00022475"/>
    </source>
</evidence>
<dbReference type="PROSITE" id="PS50928">
    <property type="entry name" value="ABC_TM1"/>
    <property type="match status" value="1"/>
</dbReference>
<keyword evidence="2 7" id="KW-0813">Transport</keyword>
<feature type="transmembrane region" description="Helical" evidence="7">
    <location>
        <begin position="31"/>
        <end position="54"/>
    </location>
</feature>
<organism evidence="10 11">
    <name type="scientific">Streptosporangium oxazolinicum</name>
    <dbReference type="NCBI Taxonomy" id="909287"/>
    <lineage>
        <taxon>Bacteria</taxon>
        <taxon>Bacillati</taxon>
        <taxon>Actinomycetota</taxon>
        <taxon>Actinomycetes</taxon>
        <taxon>Streptosporangiales</taxon>
        <taxon>Streptosporangiaceae</taxon>
        <taxon>Streptosporangium</taxon>
    </lineage>
</organism>
<comment type="similarity">
    <text evidence="7">Belongs to the binding-protein-dependent transport system permease family.</text>
</comment>
<evidence type="ECO:0000256" key="2">
    <source>
        <dbReference type="ARBA" id="ARBA00022448"/>
    </source>
</evidence>
<evidence type="ECO:0000256" key="1">
    <source>
        <dbReference type="ARBA" id="ARBA00004651"/>
    </source>
</evidence>
<feature type="transmembrane region" description="Helical" evidence="7">
    <location>
        <begin position="134"/>
        <end position="154"/>
    </location>
</feature>
<protein>
    <submittedName>
        <fullName evidence="10">Sugar ABC transporter permease</fullName>
    </submittedName>
</protein>
<feature type="domain" description="ABC transmembrane type-1" evidence="9">
    <location>
        <begin position="95"/>
        <end position="308"/>
    </location>
</feature>
<dbReference type="SUPFAM" id="SSF161098">
    <property type="entry name" value="MetI-like"/>
    <property type="match status" value="1"/>
</dbReference>
<feature type="transmembrane region" description="Helical" evidence="7">
    <location>
        <begin position="236"/>
        <end position="256"/>
    </location>
</feature>
<dbReference type="EMBL" id="BAABAQ010000003">
    <property type="protein sequence ID" value="GAA4187961.1"/>
    <property type="molecule type" value="Genomic_DNA"/>
</dbReference>
<dbReference type="InterPro" id="IPR000515">
    <property type="entry name" value="MetI-like"/>
</dbReference>
<comment type="caution">
    <text evidence="10">The sequence shown here is derived from an EMBL/GenBank/DDBJ whole genome shotgun (WGS) entry which is preliminary data.</text>
</comment>
<dbReference type="RefSeq" id="WP_344917707.1">
    <property type="nucleotide sequence ID" value="NZ_BAABAQ010000003.1"/>
</dbReference>
<dbReference type="PANTHER" id="PTHR30193">
    <property type="entry name" value="ABC TRANSPORTER PERMEASE PROTEIN"/>
    <property type="match status" value="1"/>
</dbReference>
<dbReference type="InterPro" id="IPR051393">
    <property type="entry name" value="ABC_transporter_permease"/>
</dbReference>
<keyword evidence="3" id="KW-1003">Cell membrane</keyword>
<gene>
    <name evidence="10" type="ORF">GCM10022252_22420</name>
</gene>
<proteinExistence type="inferred from homology"/>
<evidence type="ECO:0000256" key="5">
    <source>
        <dbReference type="ARBA" id="ARBA00022989"/>
    </source>
</evidence>
<dbReference type="InterPro" id="IPR035906">
    <property type="entry name" value="MetI-like_sf"/>
</dbReference>